<feature type="domain" description="DUF4143" evidence="2">
    <location>
        <begin position="226"/>
        <end position="376"/>
    </location>
</feature>
<dbReference type="PANTHER" id="PTHR33295:SF8">
    <property type="entry name" value="AAA+ ATPASE DOMAIN-CONTAINING PROTEIN"/>
    <property type="match status" value="1"/>
</dbReference>
<name>A0A644V3K0_9ZZZZ</name>
<dbReference type="Pfam" id="PF13635">
    <property type="entry name" value="DUF4143"/>
    <property type="match status" value="1"/>
</dbReference>
<dbReference type="PANTHER" id="PTHR33295">
    <property type="entry name" value="ATPASE"/>
    <property type="match status" value="1"/>
</dbReference>
<evidence type="ECO:0008006" key="4">
    <source>
        <dbReference type="Google" id="ProtNLM"/>
    </source>
</evidence>
<sequence length="434" mass="50805">MKRKKELLKTLILGFQQRIPLASISRDMVIPVDSGKIISVCGVRRCGKTFMLYDTINQLIKKKVAKPENILFVNFDDERLHLSSDEFDLILQAYRELFPGILPEYTYIFLDEIQVADGWEQFVRRVYDNVTRNIFISGSNSRLLATEIATSLRGRTIQFEVFPLGFKEYCEFKKLETNYYISGNKAKLINGFYQFMGKGGFPELVLNDYNYYENILQEYYHVMLFKDVVERYNVRNLPVLNYFVKRMLSNLSKPTSINKIYNEMKSAGLKTDKNILYEFAGQLEAVYFTQRLAKYAHSVLKTELATDRKIYFIDNGMVNALNFSYHDDHGKMFENLIFLWLRRQMPFQRGLYFFKGKKECDFVLTDRDKPVKLIQACWNINDADTLKREIAGLTEASEVLNCFDATILTPEHEEEINTGKLKIKIEAAWKKMLT</sequence>
<evidence type="ECO:0000313" key="3">
    <source>
        <dbReference type="EMBL" id="MPL85918.1"/>
    </source>
</evidence>
<dbReference type="InterPro" id="IPR041682">
    <property type="entry name" value="AAA_14"/>
</dbReference>
<organism evidence="3">
    <name type="scientific">bioreactor metagenome</name>
    <dbReference type="NCBI Taxonomy" id="1076179"/>
    <lineage>
        <taxon>unclassified sequences</taxon>
        <taxon>metagenomes</taxon>
        <taxon>ecological metagenomes</taxon>
    </lineage>
</organism>
<dbReference type="InterPro" id="IPR027417">
    <property type="entry name" value="P-loop_NTPase"/>
</dbReference>
<dbReference type="EMBL" id="VSSQ01000213">
    <property type="protein sequence ID" value="MPL85918.1"/>
    <property type="molecule type" value="Genomic_DNA"/>
</dbReference>
<comment type="caution">
    <text evidence="3">The sequence shown here is derived from an EMBL/GenBank/DDBJ whole genome shotgun (WGS) entry which is preliminary data.</text>
</comment>
<protein>
    <recommendedName>
        <fullName evidence="4">AAA domain-containing protein</fullName>
    </recommendedName>
</protein>
<evidence type="ECO:0000259" key="1">
    <source>
        <dbReference type="Pfam" id="PF13173"/>
    </source>
</evidence>
<dbReference type="InterPro" id="IPR025420">
    <property type="entry name" value="DUF4143"/>
</dbReference>
<proteinExistence type="predicted"/>
<gene>
    <name evidence="3" type="ORF">SDC9_31893</name>
</gene>
<dbReference type="AlphaFoldDB" id="A0A644V3K0"/>
<feature type="domain" description="AAA" evidence="1">
    <location>
        <begin position="36"/>
        <end position="170"/>
    </location>
</feature>
<reference evidence="3" key="1">
    <citation type="submission" date="2019-08" db="EMBL/GenBank/DDBJ databases">
        <authorList>
            <person name="Kucharzyk K."/>
            <person name="Murdoch R.W."/>
            <person name="Higgins S."/>
            <person name="Loffler F."/>
        </authorList>
    </citation>
    <scope>NUCLEOTIDE SEQUENCE</scope>
</reference>
<evidence type="ECO:0000259" key="2">
    <source>
        <dbReference type="Pfam" id="PF13635"/>
    </source>
</evidence>
<dbReference type="SUPFAM" id="SSF52540">
    <property type="entry name" value="P-loop containing nucleoside triphosphate hydrolases"/>
    <property type="match status" value="1"/>
</dbReference>
<accession>A0A644V3K0</accession>
<dbReference type="Pfam" id="PF13173">
    <property type="entry name" value="AAA_14"/>
    <property type="match status" value="1"/>
</dbReference>